<sequence length="150" mass="17187">MNQPFLSNLSLAVSGRLAQANMEVLRNKVKRRMSVNNYSKKERDLVGLRKNLFKVTLIILSIIISIILLFIVYVTQVEKRSIQSKVIEISMSLSGLKNEPTQFKEAAINNNEKPYIIPKDVKFTANVELQTIDNMEVFSLSNKDQKSEKR</sequence>
<proteinExistence type="predicted"/>
<dbReference type="RefSeq" id="WP_167348630.1">
    <property type="nucleotide sequence ID" value="NZ_CP109848.1"/>
</dbReference>
<keyword evidence="1" id="KW-1133">Transmembrane helix</keyword>
<reference evidence="2" key="1">
    <citation type="submission" date="2023-04" db="EMBL/GenBank/DDBJ databases">
        <title>Uncovering the Secrets of Slow-Growing Bacteria in Tropical Savanna Soil through Cultivation and Genomic Analysis.</title>
        <authorList>
            <person name="Goncalves O.S."/>
            <person name="Santana M.F."/>
        </authorList>
    </citation>
    <scope>NUCLEOTIDE SEQUENCE</scope>
    <source>
        <strain evidence="2">ANTI</strain>
    </source>
</reference>
<accession>A0AAP3ZXH8</accession>
<dbReference type="Proteomes" id="UP001229409">
    <property type="component" value="Unassembled WGS sequence"/>
</dbReference>
<feature type="transmembrane region" description="Helical" evidence="1">
    <location>
        <begin position="52"/>
        <end position="75"/>
    </location>
</feature>
<evidence type="ECO:0000313" key="2">
    <source>
        <dbReference type="EMBL" id="MDH2331552.1"/>
    </source>
</evidence>
<name>A0AAP3ZXH8_PAEPO</name>
<dbReference type="EMBL" id="JARVWT010000004">
    <property type="protein sequence ID" value="MDH2331552.1"/>
    <property type="molecule type" value="Genomic_DNA"/>
</dbReference>
<organism evidence="2 3">
    <name type="scientific">Paenibacillus polymyxa</name>
    <name type="common">Bacillus polymyxa</name>
    <dbReference type="NCBI Taxonomy" id="1406"/>
    <lineage>
        <taxon>Bacteria</taxon>
        <taxon>Bacillati</taxon>
        <taxon>Bacillota</taxon>
        <taxon>Bacilli</taxon>
        <taxon>Bacillales</taxon>
        <taxon>Paenibacillaceae</taxon>
        <taxon>Paenibacillus</taxon>
    </lineage>
</organism>
<evidence type="ECO:0000313" key="3">
    <source>
        <dbReference type="Proteomes" id="UP001229409"/>
    </source>
</evidence>
<comment type="caution">
    <text evidence="2">The sequence shown here is derived from an EMBL/GenBank/DDBJ whole genome shotgun (WGS) entry which is preliminary data.</text>
</comment>
<dbReference type="AlphaFoldDB" id="A0AAP3ZXH8"/>
<keyword evidence="1" id="KW-0812">Transmembrane</keyword>
<keyword evidence="1" id="KW-0472">Membrane</keyword>
<evidence type="ECO:0000256" key="1">
    <source>
        <dbReference type="SAM" id="Phobius"/>
    </source>
</evidence>
<protein>
    <submittedName>
        <fullName evidence="2">Uncharacterized protein</fullName>
    </submittedName>
</protein>
<gene>
    <name evidence="2" type="ORF">QDS18_11780</name>
</gene>